<dbReference type="STRING" id="7395.A0A1A9VLD6"/>
<reference evidence="1" key="1">
    <citation type="submission" date="2020-05" db="UniProtKB">
        <authorList>
            <consortium name="EnsemblMetazoa"/>
        </authorList>
    </citation>
    <scope>IDENTIFICATION</scope>
    <source>
        <strain evidence="1">TTRI</strain>
    </source>
</reference>
<dbReference type="EnsemblMetazoa" id="GAUT040618-RA">
    <property type="protein sequence ID" value="GAUT040618-PA"/>
    <property type="gene ID" value="GAUT040618"/>
</dbReference>
<evidence type="ECO:0000313" key="1">
    <source>
        <dbReference type="EnsemblMetazoa" id="GAUT040618-PA"/>
    </source>
</evidence>
<evidence type="ECO:0000313" key="2">
    <source>
        <dbReference type="Proteomes" id="UP000078200"/>
    </source>
</evidence>
<accession>A0A1A9VLD6</accession>
<proteinExistence type="predicted"/>
<organism evidence="1 2">
    <name type="scientific">Glossina austeni</name>
    <name type="common">Savannah tsetse fly</name>
    <dbReference type="NCBI Taxonomy" id="7395"/>
    <lineage>
        <taxon>Eukaryota</taxon>
        <taxon>Metazoa</taxon>
        <taxon>Ecdysozoa</taxon>
        <taxon>Arthropoda</taxon>
        <taxon>Hexapoda</taxon>
        <taxon>Insecta</taxon>
        <taxon>Pterygota</taxon>
        <taxon>Neoptera</taxon>
        <taxon>Endopterygota</taxon>
        <taxon>Diptera</taxon>
        <taxon>Brachycera</taxon>
        <taxon>Muscomorpha</taxon>
        <taxon>Hippoboscoidea</taxon>
        <taxon>Glossinidae</taxon>
        <taxon>Glossina</taxon>
    </lineage>
</organism>
<protein>
    <submittedName>
        <fullName evidence="1">Uncharacterized protein</fullName>
    </submittedName>
</protein>
<name>A0A1A9VLD6_GLOAU</name>
<keyword evidence="2" id="KW-1185">Reference proteome</keyword>
<sequence length="293" mass="30887">MDAGCALSTVVSPTTEELLPNIRAATYPPVVVISLDGKSATEDDGSQVEFFALLSFGGRPSKKPSLSEDSSIRVAGLGGIVVIGIVDKLVDVVEDVVKVNTPVAGIEAVLKPKSTLASEAADLFKSLVAFSLLAITGATDVVTAAAILKGAVVDLFKLLQILSFAALMFLQPEIVFIDVLPLVTLETEVNDEIVPVTLVVQFINVVVLVVQEPQPIETPVFAVNELSNLKLTSDENGAVVNLGESAGVEPTTLRTPDNKLDPSMAIWLAMSSISGLLAAPACRRFRYQISFAI</sequence>
<dbReference type="Proteomes" id="UP000078200">
    <property type="component" value="Unassembled WGS sequence"/>
</dbReference>
<dbReference type="AlphaFoldDB" id="A0A1A9VLD6"/>
<dbReference type="VEuPathDB" id="VectorBase:GAUT040618"/>